<protein>
    <submittedName>
        <fullName evidence="2">Chromosome partitioning protein ParA</fullName>
    </submittedName>
</protein>
<evidence type="ECO:0000259" key="1">
    <source>
        <dbReference type="Pfam" id="PF13614"/>
    </source>
</evidence>
<dbReference type="EMBL" id="QHCT01000004">
    <property type="protein sequence ID" value="RHX89436.1"/>
    <property type="molecule type" value="Genomic_DNA"/>
</dbReference>
<dbReference type="PANTHER" id="PTHR13696:SF52">
    <property type="entry name" value="PARA FAMILY PROTEIN CT_582"/>
    <property type="match status" value="1"/>
</dbReference>
<dbReference type="InterPro" id="IPR050678">
    <property type="entry name" value="DNA_Partitioning_ATPase"/>
</dbReference>
<comment type="caution">
    <text evidence="2">The sequence shown here is derived from an EMBL/GenBank/DDBJ whole genome shotgun (WGS) entry which is preliminary data.</text>
</comment>
<name>A0A396Z6W7_9LEPT</name>
<proteinExistence type="predicted"/>
<dbReference type="InterPro" id="IPR027417">
    <property type="entry name" value="P-loop_NTPase"/>
</dbReference>
<sequence>MSTKTIVLFNHKGGVSKTTSTYNIAWKLTDLNKKVLLVDGDPQCNLSSLIIGDNFEEFYEDERTKFNNIKDAVKVAFEGKPKPISSIDCVTPPANSNLFLIPGHPNLSEYDPSLSLAMNSNNAITTLQNLPGAFEELIKLTCAKYNVDYVFIDMNPGLSSLNQAFVMSADGFIIPTNPDPFSIMAIRTLKSILPRWKQWAKNSSQLFKDASYPIPEKEIKYIGHLIQRFSLRKGKAARPYQDRISEINKTIEEELVPELRNHNMLVDDDKLQSNDIHNHCLAEISEFGALLQKSHEHSIPVFSLSDAQLSSTGPILEQLIASRERFNNIFLKIANTIISCV</sequence>
<accession>A0A396Z6W7</accession>
<dbReference type="InterPro" id="IPR025669">
    <property type="entry name" value="AAA_dom"/>
</dbReference>
<dbReference type="PANTHER" id="PTHR13696">
    <property type="entry name" value="P-LOOP CONTAINING NUCLEOSIDE TRIPHOSPHATE HYDROLASE"/>
    <property type="match status" value="1"/>
</dbReference>
<dbReference type="RefSeq" id="WP_118969594.1">
    <property type="nucleotide sequence ID" value="NZ_QHCT01000004.1"/>
</dbReference>
<reference evidence="3" key="1">
    <citation type="submission" date="2018-05" db="EMBL/GenBank/DDBJ databases">
        <title>Leptospira yasudae sp. nov. and Leptospira stimsonii sp. nov., two pathogenic species of the genus Leptospira isolated from environmental sources.</title>
        <authorList>
            <person name="Casanovas-Massana A."/>
            <person name="Hamond C."/>
            <person name="Santos L.A."/>
            <person name="Hacker K.P."/>
            <person name="Balassiano I."/>
            <person name="Medeiros M.A."/>
            <person name="Reis M.G."/>
            <person name="Ko A.I."/>
            <person name="Wunder E.A."/>
        </authorList>
    </citation>
    <scope>NUCLEOTIDE SEQUENCE [LARGE SCALE GENOMIC DNA]</scope>
    <source>
        <strain evidence="3">Yale</strain>
    </source>
</reference>
<dbReference type="SUPFAM" id="SSF52540">
    <property type="entry name" value="P-loop containing nucleoside triphosphate hydrolases"/>
    <property type="match status" value="1"/>
</dbReference>
<evidence type="ECO:0000313" key="3">
    <source>
        <dbReference type="Proteomes" id="UP000265798"/>
    </source>
</evidence>
<dbReference type="Gene3D" id="3.40.50.300">
    <property type="entry name" value="P-loop containing nucleotide triphosphate hydrolases"/>
    <property type="match status" value="1"/>
</dbReference>
<organism evidence="2 3">
    <name type="scientific">Leptospira stimsonii</name>
    <dbReference type="NCBI Taxonomy" id="2202203"/>
    <lineage>
        <taxon>Bacteria</taxon>
        <taxon>Pseudomonadati</taxon>
        <taxon>Spirochaetota</taxon>
        <taxon>Spirochaetia</taxon>
        <taxon>Leptospirales</taxon>
        <taxon>Leptospiraceae</taxon>
        <taxon>Leptospira</taxon>
    </lineage>
</organism>
<dbReference type="Pfam" id="PF13614">
    <property type="entry name" value="AAA_31"/>
    <property type="match status" value="1"/>
</dbReference>
<dbReference type="OrthoDB" id="9815116at2"/>
<dbReference type="AlphaFoldDB" id="A0A396Z6W7"/>
<feature type="domain" description="AAA" evidence="1">
    <location>
        <begin position="3"/>
        <end position="196"/>
    </location>
</feature>
<evidence type="ECO:0000313" key="2">
    <source>
        <dbReference type="EMBL" id="RHX89436.1"/>
    </source>
</evidence>
<gene>
    <name evidence="2" type="ORF">DLM75_16575</name>
</gene>
<dbReference type="CDD" id="cd02042">
    <property type="entry name" value="ParAB_family"/>
    <property type="match status" value="1"/>
</dbReference>
<dbReference type="Proteomes" id="UP000265798">
    <property type="component" value="Unassembled WGS sequence"/>
</dbReference>